<keyword evidence="9" id="KW-0469">Meiosis</keyword>
<name>A0A7C8UG80_ORBOL</name>
<dbReference type="Pfam" id="PF00488">
    <property type="entry name" value="MutS_V"/>
    <property type="match status" value="1"/>
</dbReference>
<accession>A0A7C8UG80</accession>
<keyword evidence="5" id="KW-0547">Nucleotide-binding</keyword>
<evidence type="ECO:0000256" key="10">
    <source>
        <dbReference type="ARBA" id="ARBA00073549"/>
    </source>
</evidence>
<dbReference type="InterPro" id="IPR007696">
    <property type="entry name" value="DNA_mismatch_repair_MutS_core"/>
</dbReference>
<feature type="domain" description="DNA mismatch repair proteins mutS family" evidence="13">
    <location>
        <begin position="857"/>
        <end position="873"/>
    </location>
</feature>
<dbReference type="GO" id="GO:0005524">
    <property type="term" value="F:ATP binding"/>
    <property type="evidence" value="ECO:0007669"/>
    <property type="project" value="UniProtKB-KW"/>
</dbReference>
<dbReference type="GO" id="GO:0140664">
    <property type="term" value="F:ATP-dependent DNA damage sensor activity"/>
    <property type="evidence" value="ECO:0007669"/>
    <property type="project" value="InterPro"/>
</dbReference>
<dbReference type="GO" id="GO:0051026">
    <property type="term" value="P:chiasma assembly"/>
    <property type="evidence" value="ECO:0007669"/>
    <property type="project" value="TreeGrafter"/>
</dbReference>
<comment type="subcellular location">
    <subcellularLocation>
        <location evidence="2">Chromosome</location>
    </subcellularLocation>
    <subcellularLocation>
        <location evidence="1">Nucleus</location>
    </subcellularLocation>
</comment>
<dbReference type="GO" id="GO:0005694">
    <property type="term" value="C:chromosome"/>
    <property type="evidence" value="ECO:0007669"/>
    <property type="project" value="UniProtKB-SubCell"/>
</dbReference>
<evidence type="ECO:0000256" key="7">
    <source>
        <dbReference type="ARBA" id="ARBA00023125"/>
    </source>
</evidence>
<protein>
    <recommendedName>
        <fullName evidence="10">DNA mismatch repair protein MSH5</fullName>
    </recommendedName>
    <alternativeName>
        <fullName evidence="11">MutS protein homolog 5</fullName>
    </alternativeName>
</protein>
<organism evidence="14 15">
    <name type="scientific">Orbilia oligospora</name>
    <name type="common">Nematode-trapping fungus</name>
    <name type="synonym">Arthrobotrys oligospora</name>
    <dbReference type="NCBI Taxonomy" id="2813651"/>
    <lineage>
        <taxon>Eukaryota</taxon>
        <taxon>Fungi</taxon>
        <taxon>Dikarya</taxon>
        <taxon>Ascomycota</taxon>
        <taxon>Pezizomycotina</taxon>
        <taxon>Orbiliomycetes</taxon>
        <taxon>Orbiliales</taxon>
        <taxon>Orbiliaceae</taxon>
        <taxon>Orbilia</taxon>
    </lineage>
</organism>
<dbReference type="EMBL" id="WIPF01000108">
    <property type="protein sequence ID" value="KAF3208284.1"/>
    <property type="molecule type" value="Genomic_DNA"/>
</dbReference>
<dbReference type="SUPFAM" id="SSF52540">
    <property type="entry name" value="P-loop containing nucleoside triphosphate hydrolases"/>
    <property type="match status" value="1"/>
</dbReference>
<dbReference type="SUPFAM" id="SSF48334">
    <property type="entry name" value="DNA repair protein MutS, domain III"/>
    <property type="match status" value="1"/>
</dbReference>
<gene>
    <name evidence="14" type="primary">MSH5</name>
    <name evidence="14" type="ORF">TWF191_000677</name>
</gene>
<dbReference type="GO" id="GO:0006298">
    <property type="term" value="P:mismatch repair"/>
    <property type="evidence" value="ECO:0007669"/>
    <property type="project" value="InterPro"/>
</dbReference>
<reference evidence="14 15" key="1">
    <citation type="submission" date="2019-06" db="EMBL/GenBank/DDBJ databases">
        <authorList>
            <person name="Palmer J.M."/>
        </authorList>
    </citation>
    <scope>NUCLEOTIDE SEQUENCE [LARGE SCALE GENOMIC DNA]</scope>
    <source>
        <strain evidence="14 15">TWF191</strain>
    </source>
</reference>
<evidence type="ECO:0000256" key="11">
    <source>
        <dbReference type="ARBA" id="ARBA00077470"/>
    </source>
</evidence>
<dbReference type="Pfam" id="PF05192">
    <property type="entry name" value="MutS_III"/>
    <property type="match status" value="1"/>
</dbReference>
<dbReference type="InterPro" id="IPR027417">
    <property type="entry name" value="P-loop_NTPase"/>
</dbReference>
<dbReference type="SMART" id="SM00533">
    <property type="entry name" value="MUTSd"/>
    <property type="match status" value="1"/>
</dbReference>
<dbReference type="Proteomes" id="UP000483672">
    <property type="component" value="Unassembled WGS sequence"/>
</dbReference>
<dbReference type="PANTHER" id="PTHR11361:SF20">
    <property type="entry name" value="MUTS PROTEIN HOMOLOG 5"/>
    <property type="match status" value="1"/>
</dbReference>
<evidence type="ECO:0000256" key="5">
    <source>
        <dbReference type="ARBA" id="ARBA00022741"/>
    </source>
</evidence>
<feature type="compositionally biased region" description="Polar residues" evidence="12">
    <location>
        <begin position="68"/>
        <end position="77"/>
    </location>
</feature>
<evidence type="ECO:0000256" key="3">
    <source>
        <dbReference type="ARBA" id="ARBA00006271"/>
    </source>
</evidence>
<evidence type="ECO:0000256" key="12">
    <source>
        <dbReference type="SAM" id="MobiDB-lite"/>
    </source>
</evidence>
<dbReference type="SMART" id="SM00534">
    <property type="entry name" value="MUTSac"/>
    <property type="match status" value="1"/>
</dbReference>
<dbReference type="PANTHER" id="PTHR11361">
    <property type="entry name" value="DNA MISMATCH REPAIR PROTEIN MUTS FAMILY MEMBER"/>
    <property type="match status" value="1"/>
</dbReference>
<evidence type="ECO:0000313" key="14">
    <source>
        <dbReference type="EMBL" id="KAF3208284.1"/>
    </source>
</evidence>
<dbReference type="InterPro" id="IPR045076">
    <property type="entry name" value="MutS"/>
</dbReference>
<evidence type="ECO:0000256" key="8">
    <source>
        <dbReference type="ARBA" id="ARBA00023242"/>
    </source>
</evidence>
<keyword evidence="6" id="KW-0067">ATP-binding</keyword>
<evidence type="ECO:0000256" key="2">
    <source>
        <dbReference type="ARBA" id="ARBA00004286"/>
    </source>
</evidence>
<evidence type="ECO:0000313" key="15">
    <source>
        <dbReference type="Proteomes" id="UP000483672"/>
    </source>
</evidence>
<dbReference type="AlphaFoldDB" id="A0A7C8UG80"/>
<evidence type="ECO:0000259" key="13">
    <source>
        <dbReference type="PROSITE" id="PS00486"/>
    </source>
</evidence>
<dbReference type="FunFam" id="3.40.50.300:FF:001067">
    <property type="entry name" value="DNA mismatch repair protein MSH5"/>
    <property type="match status" value="1"/>
</dbReference>
<dbReference type="GO" id="GO:0030983">
    <property type="term" value="F:mismatched DNA binding"/>
    <property type="evidence" value="ECO:0007669"/>
    <property type="project" value="InterPro"/>
</dbReference>
<comment type="caution">
    <text evidence="14">The sequence shown here is derived from an EMBL/GenBank/DDBJ whole genome shotgun (WGS) entry which is preliminary data.</text>
</comment>
<feature type="compositionally biased region" description="Polar residues" evidence="12">
    <location>
        <begin position="85"/>
        <end position="101"/>
    </location>
</feature>
<dbReference type="PROSITE" id="PS00486">
    <property type="entry name" value="DNA_MISMATCH_REPAIR_2"/>
    <property type="match status" value="1"/>
</dbReference>
<evidence type="ECO:0000256" key="9">
    <source>
        <dbReference type="ARBA" id="ARBA00023254"/>
    </source>
</evidence>
<evidence type="ECO:0000256" key="4">
    <source>
        <dbReference type="ARBA" id="ARBA00022454"/>
    </source>
</evidence>
<dbReference type="InterPro" id="IPR036187">
    <property type="entry name" value="DNA_mismatch_repair_MutS_sf"/>
</dbReference>
<keyword evidence="7" id="KW-0238">DNA-binding</keyword>
<evidence type="ECO:0000256" key="1">
    <source>
        <dbReference type="ARBA" id="ARBA00004123"/>
    </source>
</evidence>
<dbReference type="InterPro" id="IPR000432">
    <property type="entry name" value="DNA_mismatch_repair_MutS_C"/>
</dbReference>
<dbReference type="Gene3D" id="1.10.1420.10">
    <property type="match status" value="1"/>
</dbReference>
<proteinExistence type="inferred from homology"/>
<feature type="compositionally biased region" description="Polar residues" evidence="12">
    <location>
        <begin position="1"/>
        <end position="39"/>
    </location>
</feature>
<dbReference type="GO" id="GO:0005634">
    <property type="term" value="C:nucleus"/>
    <property type="evidence" value="ECO:0007669"/>
    <property type="project" value="UniProtKB-SubCell"/>
</dbReference>
<dbReference type="CDD" id="cd03281">
    <property type="entry name" value="ABC_MSH5_euk"/>
    <property type="match status" value="1"/>
</dbReference>
<sequence>MPRNTLQRRFTRTSLPPVTSSPPGSTFRKPQSSQLSSSRGIKRPRPTSPFRSTPKRHIGPDGLFAHHGSSSNSSTNAKVLPTPSGPNLSRESPASFVSTPQPEIVRSFTGYPDPDAIEETSSQIDGEAEEEQDGDKAVIMAIDYRGRRLGCSFYTEQDETLWFVNDIEVNIFGANGGAAREVLESLRFQIQPTAILFPSRAGDLFSSNTDSDTLESYPGVDLSIRPAPEFSVEQGRNKLSNLHFESNDEYTTFITPKDTNAMDEDDGYGLGPIPGRATGKKQSMLRLESYIDTEGNYVSVGCAGAILLNVRRRRAIQNPHIEVSPDEYGVARLKLWAMENTMFLNADTMTSLQIFSDESHPSFHKQGPHGRGKEGLSLFGIVNTTRTPQGYQCLKQMFLRPSLDSAVITSRYNAIKTLIRPDNSNAVGGIHKSLKKIPDIRKILIMLKKGGESSGNGMLGDVEFGAKKKARSTSTRTWNSLLHFVYNTIKIRNYIAEMLGTPDIEVFRKIANAFEIVHLQNIGKMIDDTVVDFEESQYQGRVCVKPGVDSDLDAIKDTYNSFDYMLSDVAKEITNQLPPEIKTTGLNLNVVYYPQLGYLICIPLGSDKEPVYSGSNGDDDIMNKWDWMFSTAHSAYFKSQRTRDLEENLGDIFGAICGKCSLLAFRITASSNTIAPRQGNRYPSRTPRKSYEIQGFVDINFQHLWRVRQAAMTYHWTRPLITEGNIIRIHKGRHPLQELCVAAFIPNDTDLEGGGGENSDLNNPLHSPLDNDQASKSMMIVTGPNYSGKSVYLKQVALIVYMAHIGCYVPAEHATIGLTDAILTRIQTKESVTKTQSAFMIDLQQIAAALRLASRRSLLVVDEFGKGTESTDGAGLACAIAEHLLELGSDAPKILMATHYHEIFENGFLVSHPSLSYGHMKILLDETAEKAQNQITYLYTLEQGRSTSSFGTVCAAMNGVDKAIVDRAESLIIKLAKGEDLSSACSEMSMRERREFAYAEHIARRFLMINLDAEITEDEEVAAEGKGAVKVALEQIFNGRLA</sequence>
<comment type="similarity">
    <text evidence="3">Belongs to the DNA mismatch repair MutS family.</text>
</comment>
<evidence type="ECO:0000256" key="6">
    <source>
        <dbReference type="ARBA" id="ARBA00022840"/>
    </source>
</evidence>
<feature type="region of interest" description="Disordered" evidence="12">
    <location>
        <begin position="1"/>
        <end position="133"/>
    </location>
</feature>
<keyword evidence="4" id="KW-0158">Chromosome</keyword>
<keyword evidence="8" id="KW-0539">Nucleus</keyword>
<dbReference type="Gene3D" id="3.40.50.300">
    <property type="entry name" value="P-loop containing nucleotide triphosphate hydrolases"/>
    <property type="match status" value="1"/>
</dbReference>